<feature type="signal peptide" evidence="7">
    <location>
        <begin position="1"/>
        <end position="29"/>
    </location>
</feature>
<feature type="domain" description="Disulphide bond isomerase DsbC/G N-terminal" evidence="8">
    <location>
        <begin position="45"/>
        <end position="107"/>
    </location>
</feature>
<evidence type="ECO:0000313" key="11">
    <source>
        <dbReference type="Proteomes" id="UP000271227"/>
    </source>
</evidence>
<dbReference type="InterPro" id="IPR009094">
    <property type="entry name" value="DiS-bond_isomerase_DsbC/G_N_sf"/>
</dbReference>
<reference evidence="10 11" key="1">
    <citation type="submission" date="2018-10" db="EMBL/GenBank/DDBJ databases">
        <title>Genomic Encyclopedia of Archaeal and Bacterial Type Strains, Phase II (KMG-II): from individual species to whole genera.</title>
        <authorList>
            <person name="Goeker M."/>
        </authorList>
    </citation>
    <scope>NUCLEOTIDE SEQUENCE [LARGE SCALE GENOMIC DNA]</scope>
    <source>
        <strain evidence="10 11">DSM 25217</strain>
    </source>
</reference>
<evidence type="ECO:0000256" key="1">
    <source>
        <dbReference type="ARBA" id="ARBA00004418"/>
    </source>
</evidence>
<dbReference type="InterPro" id="IPR033954">
    <property type="entry name" value="DiS-bond_Isoase_DsbC/G"/>
</dbReference>
<feature type="domain" description="Thioredoxin-like fold" evidence="9">
    <location>
        <begin position="135"/>
        <end position="241"/>
    </location>
</feature>
<dbReference type="EMBL" id="REFR01000012">
    <property type="protein sequence ID" value="RMB05039.1"/>
    <property type="molecule type" value="Genomic_DNA"/>
</dbReference>
<keyword evidence="11" id="KW-1185">Reference proteome</keyword>
<dbReference type="InterPro" id="IPR051470">
    <property type="entry name" value="Thiol:disulfide_interchange"/>
</dbReference>
<keyword evidence="4 7" id="KW-0574">Periplasm</keyword>
<proteinExistence type="inferred from homology"/>
<dbReference type="InParanoid" id="A0A3M0CDG5"/>
<comment type="similarity">
    <text evidence="2 7">Belongs to the thioredoxin family. DsbC subfamily.</text>
</comment>
<comment type="function">
    <text evidence="7">Required for disulfide bond formation in some periplasmic proteins. Acts by transferring its disulfide bond to other proteins and is reduced in the process.</text>
</comment>
<dbReference type="AlphaFoldDB" id="A0A3M0CDG5"/>
<protein>
    <recommendedName>
        <fullName evidence="7">Thiol:disulfide interchange protein</fullName>
    </recommendedName>
</protein>
<dbReference type="Gene3D" id="3.40.30.10">
    <property type="entry name" value="Glutaredoxin"/>
    <property type="match status" value="1"/>
</dbReference>
<name>A0A3M0CDG5_9PROT</name>
<dbReference type="GO" id="GO:0042597">
    <property type="term" value="C:periplasmic space"/>
    <property type="evidence" value="ECO:0007669"/>
    <property type="project" value="UniProtKB-SubCell"/>
</dbReference>
<evidence type="ECO:0000256" key="2">
    <source>
        <dbReference type="ARBA" id="ARBA00009813"/>
    </source>
</evidence>
<dbReference type="RefSeq" id="WP_121939283.1">
    <property type="nucleotide sequence ID" value="NZ_REFR01000012.1"/>
</dbReference>
<dbReference type="Pfam" id="PF10411">
    <property type="entry name" value="DsbC_N"/>
    <property type="match status" value="1"/>
</dbReference>
<comment type="caution">
    <text evidence="10">The sequence shown here is derived from an EMBL/GenBank/DDBJ whole genome shotgun (WGS) entry which is preliminary data.</text>
</comment>
<dbReference type="PANTHER" id="PTHR35272:SF3">
    <property type="entry name" value="THIOL:DISULFIDE INTERCHANGE PROTEIN DSBC"/>
    <property type="match status" value="1"/>
</dbReference>
<keyword evidence="5" id="KW-1015">Disulfide bond</keyword>
<dbReference type="OrthoDB" id="9780340at2"/>
<gene>
    <name evidence="10" type="ORF">BXY39_2618</name>
</gene>
<accession>A0A3M0CDG5</accession>
<evidence type="ECO:0000256" key="5">
    <source>
        <dbReference type="ARBA" id="ARBA00023157"/>
    </source>
</evidence>
<keyword evidence="6 7" id="KW-0676">Redox-active center</keyword>
<organism evidence="10 11">
    <name type="scientific">Eilatimonas milleporae</name>
    <dbReference type="NCBI Taxonomy" id="911205"/>
    <lineage>
        <taxon>Bacteria</taxon>
        <taxon>Pseudomonadati</taxon>
        <taxon>Pseudomonadota</taxon>
        <taxon>Alphaproteobacteria</taxon>
        <taxon>Kordiimonadales</taxon>
        <taxon>Kordiimonadaceae</taxon>
        <taxon>Eilatimonas</taxon>
    </lineage>
</organism>
<dbReference type="InterPro" id="IPR012336">
    <property type="entry name" value="Thioredoxin-like_fold"/>
</dbReference>
<comment type="subcellular location">
    <subcellularLocation>
        <location evidence="1 7">Periplasm</location>
    </subcellularLocation>
</comment>
<dbReference type="CDD" id="cd03020">
    <property type="entry name" value="DsbA_DsbC_DsbG"/>
    <property type="match status" value="1"/>
</dbReference>
<evidence type="ECO:0000256" key="4">
    <source>
        <dbReference type="ARBA" id="ARBA00022764"/>
    </source>
</evidence>
<dbReference type="InterPro" id="IPR036249">
    <property type="entry name" value="Thioredoxin-like_sf"/>
</dbReference>
<evidence type="ECO:0000256" key="7">
    <source>
        <dbReference type="RuleBase" id="RU364038"/>
    </source>
</evidence>
<dbReference type="Proteomes" id="UP000271227">
    <property type="component" value="Unassembled WGS sequence"/>
</dbReference>
<feature type="chain" id="PRO_5017846004" description="Thiol:disulfide interchange protein" evidence="7">
    <location>
        <begin position="30"/>
        <end position="262"/>
    </location>
</feature>
<dbReference type="SUPFAM" id="SSF54423">
    <property type="entry name" value="DsbC/DsbG N-terminal domain-like"/>
    <property type="match status" value="1"/>
</dbReference>
<dbReference type="PANTHER" id="PTHR35272">
    <property type="entry name" value="THIOL:DISULFIDE INTERCHANGE PROTEIN DSBC-RELATED"/>
    <property type="match status" value="1"/>
</dbReference>
<evidence type="ECO:0000259" key="8">
    <source>
        <dbReference type="Pfam" id="PF10411"/>
    </source>
</evidence>
<evidence type="ECO:0000259" key="9">
    <source>
        <dbReference type="Pfam" id="PF13098"/>
    </source>
</evidence>
<keyword evidence="3 7" id="KW-0732">Signal</keyword>
<evidence type="ECO:0000313" key="10">
    <source>
        <dbReference type="EMBL" id="RMB05039.1"/>
    </source>
</evidence>
<evidence type="ECO:0000256" key="6">
    <source>
        <dbReference type="ARBA" id="ARBA00023284"/>
    </source>
</evidence>
<dbReference type="InterPro" id="IPR018950">
    <property type="entry name" value="DiS-bond_isomerase_DsbC/G_N"/>
</dbReference>
<dbReference type="Pfam" id="PF13098">
    <property type="entry name" value="Thioredoxin_2"/>
    <property type="match status" value="1"/>
</dbReference>
<sequence length="262" mass="29267">MRQFLCVSVFAALLAVQSGLLFTAAYDQAGPSSEAPDRDAVLDDKRAQAETALKQTFSQFRFLSFEPSSIPGLYQIDTGDRLIYYSDEAMAFIFGTVWNRFGVNLTAEAMSAAVVERMKDFDYSLALEFGPPDAPLLTEYSNPHCAYCQELHAWLREQERTGERIRRRVIFAVGHSLQAQKAAEHILCSDDPEAAYHAVYSRRQPDLLQQCEKGRAAVLAHIDMTRDAGISGTPTLFADGQFIRGFDQRAISDFLQNANFGE</sequence>
<dbReference type="Gene3D" id="3.10.450.70">
    <property type="entry name" value="Disulphide bond isomerase, DsbC/G, N-terminal"/>
    <property type="match status" value="1"/>
</dbReference>
<dbReference type="SUPFAM" id="SSF52833">
    <property type="entry name" value="Thioredoxin-like"/>
    <property type="match status" value="1"/>
</dbReference>
<evidence type="ECO:0000256" key="3">
    <source>
        <dbReference type="ARBA" id="ARBA00022729"/>
    </source>
</evidence>